<dbReference type="GO" id="GO:0005829">
    <property type="term" value="C:cytosol"/>
    <property type="evidence" value="ECO:0007669"/>
    <property type="project" value="GOC"/>
</dbReference>
<feature type="compositionally biased region" description="Basic and acidic residues" evidence="6">
    <location>
        <begin position="264"/>
        <end position="273"/>
    </location>
</feature>
<feature type="compositionally biased region" description="Low complexity" evidence="6">
    <location>
        <begin position="253"/>
        <end position="263"/>
    </location>
</feature>
<feature type="compositionally biased region" description="Basic and acidic residues" evidence="6">
    <location>
        <begin position="143"/>
        <end position="198"/>
    </location>
</feature>
<evidence type="ECO:0000256" key="4">
    <source>
        <dbReference type="ARBA" id="ARBA00022989"/>
    </source>
</evidence>
<feature type="transmembrane region" description="Helical" evidence="7">
    <location>
        <begin position="431"/>
        <end position="447"/>
    </location>
</feature>
<reference evidence="10 11" key="1">
    <citation type="submission" date="2022-05" db="EMBL/GenBank/DDBJ databases">
        <authorList>
            <consortium name="Genoscope - CEA"/>
            <person name="William W."/>
        </authorList>
    </citation>
    <scope>NUCLEOTIDE SEQUENCE [LARGE SCALE GENOMIC DNA]</scope>
</reference>
<evidence type="ECO:0000313" key="11">
    <source>
        <dbReference type="Proteomes" id="UP001159428"/>
    </source>
</evidence>
<dbReference type="InterPro" id="IPR009637">
    <property type="entry name" value="GPR107/GPR108-like"/>
</dbReference>
<evidence type="ECO:0000256" key="1">
    <source>
        <dbReference type="ARBA" id="ARBA00004141"/>
    </source>
</evidence>
<feature type="transmembrane region" description="Helical" evidence="7">
    <location>
        <begin position="459"/>
        <end position="478"/>
    </location>
</feature>
<comment type="caution">
    <text evidence="10">The sequence shown here is derived from an EMBL/GenBank/DDBJ whole genome shotgun (WGS) entry which is preliminary data.</text>
</comment>
<dbReference type="Pfam" id="PF06814">
    <property type="entry name" value="GOST_TM"/>
    <property type="match status" value="1"/>
</dbReference>
<feature type="compositionally biased region" description="Basic residues" evidence="6">
    <location>
        <begin position="280"/>
        <end position="291"/>
    </location>
</feature>
<name>A0AAU9X2Q8_9CNID</name>
<keyword evidence="11" id="KW-1185">Reference proteome</keyword>
<feature type="transmembrane region" description="Helical" evidence="7">
    <location>
        <begin position="383"/>
        <end position="402"/>
    </location>
</feature>
<feature type="domain" description="GOST seven transmembrane" evidence="9">
    <location>
        <begin position="350"/>
        <end position="597"/>
    </location>
</feature>
<dbReference type="Proteomes" id="UP001159428">
    <property type="component" value="Unassembled WGS sequence"/>
</dbReference>
<dbReference type="GO" id="GO:0042147">
    <property type="term" value="P:retrograde transport, endosome to Golgi"/>
    <property type="evidence" value="ECO:0007669"/>
    <property type="project" value="TreeGrafter"/>
</dbReference>
<evidence type="ECO:0000256" key="7">
    <source>
        <dbReference type="SAM" id="Phobius"/>
    </source>
</evidence>
<feature type="signal peptide" evidence="8">
    <location>
        <begin position="1"/>
        <end position="22"/>
    </location>
</feature>
<evidence type="ECO:0000259" key="9">
    <source>
        <dbReference type="Pfam" id="PF06814"/>
    </source>
</evidence>
<evidence type="ECO:0000256" key="2">
    <source>
        <dbReference type="ARBA" id="ARBA00022692"/>
    </source>
</evidence>
<feature type="region of interest" description="Disordered" evidence="6">
    <location>
        <begin position="136"/>
        <end position="296"/>
    </location>
</feature>
<feature type="transmembrane region" description="Helical" evidence="7">
    <location>
        <begin position="532"/>
        <end position="549"/>
    </location>
</feature>
<dbReference type="GO" id="GO:0005794">
    <property type="term" value="C:Golgi apparatus"/>
    <property type="evidence" value="ECO:0007669"/>
    <property type="project" value="TreeGrafter"/>
</dbReference>
<proteinExistence type="predicted"/>
<keyword evidence="2 7" id="KW-0812">Transmembrane</keyword>
<accession>A0AAU9X2Q8</accession>
<protein>
    <recommendedName>
        <fullName evidence="9">GOST seven transmembrane domain-containing protein</fullName>
    </recommendedName>
</protein>
<feature type="transmembrane region" description="Helical" evidence="7">
    <location>
        <begin position="352"/>
        <end position="371"/>
    </location>
</feature>
<dbReference type="GO" id="GO:0016020">
    <property type="term" value="C:membrane"/>
    <property type="evidence" value="ECO:0007669"/>
    <property type="project" value="UniProtKB-SubCell"/>
</dbReference>
<feature type="chain" id="PRO_5043628223" description="GOST seven transmembrane domain-containing protein" evidence="8">
    <location>
        <begin position="23"/>
        <end position="690"/>
    </location>
</feature>
<comment type="subcellular location">
    <subcellularLocation>
        <location evidence="1">Membrane</location>
        <topology evidence="1">Multi-pass membrane protein</topology>
    </subcellularLocation>
</comment>
<dbReference type="PANTHER" id="PTHR21229">
    <property type="entry name" value="LUNG SEVEN TRANSMEMBRANE RECEPTOR"/>
    <property type="match status" value="1"/>
</dbReference>
<keyword evidence="3 8" id="KW-0732">Signal</keyword>
<dbReference type="PANTHER" id="PTHR21229:SF1">
    <property type="entry name" value="GH17801P"/>
    <property type="match status" value="1"/>
</dbReference>
<dbReference type="EMBL" id="CALNXJ010000028">
    <property type="protein sequence ID" value="CAH3134316.1"/>
    <property type="molecule type" value="Genomic_DNA"/>
</dbReference>
<evidence type="ECO:0000256" key="3">
    <source>
        <dbReference type="ARBA" id="ARBA00022729"/>
    </source>
</evidence>
<feature type="compositionally biased region" description="Low complexity" evidence="6">
    <location>
        <begin position="231"/>
        <end position="241"/>
    </location>
</feature>
<feature type="transmembrane region" description="Helical" evidence="7">
    <location>
        <begin position="573"/>
        <end position="590"/>
    </location>
</feature>
<evidence type="ECO:0000256" key="6">
    <source>
        <dbReference type="SAM" id="MobiDB-lite"/>
    </source>
</evidence>
<keyword evidence="5 7" id="KW-0472">Membrane</keyword>
<gene>
    <name evidence="10" type="ORF">PMEA_00015818</name>
</gene>
<organism evidence="10 11">
    <name type="scientific">Pocillopora meandrina</name>
    <dbReference type="NCBI Taxonomy" id="46732"/>
    <lineage>
        <taxon>Eukaryota</taxon>
        <taxon>Metazoa</taxon>
        <taxon>Cnidaria</taxon>
        <taxon>Anthozoa</taxon>
        <taxon>Hexacorallia</taxon>
        <taxon>Scleractinia</taxon>
        <taxon>Astrocoeniina</taxon>
        <taxon>Pocilloporidae</taxon>
        <taxon>Pocillopora</taxon>
    </lineage>
</organism>
<dbReference type="InterPro" id="IPR053937">
    <property type="entry name" value="GOST_TM"/>
</dbReference>
<evidence type="ECO:0000256" key="5">
    <source>
        <dbReference type="ARBA" id="ARBA00023136"/>
    </source>
</evidence>
<feature type="compositionally biased region" description="Basic and acidic residues" evidence="6">
    <location>
        <begin position="242"/>
        <end position="252"/>
    </location>
</feature>
<feature type="transmembrane region" description="Helical" evidence="7">
    <location>
        <begin position="490"/>
        <end position="511"/>
    </location>
</feature>
<feature type="compositionally biased region" description="Basic and acidic residues" evidence="6">
    <location>
        <begin position="210"/>
        <end position="230"/>
    </location>
</feature>
<evidence type="ECO:0000256" key="8">
    <source>
        <dbReference type="SAM" id="SignalP"/>
    </source>
</evidence>
<keyword evidence="4 7" id="KW-1133">Transmembrane helix</keyword>
<evidence type="ECO:0000313" key="10">
    <source>
        <dbReference type="EMBL" id="CAH3134316.1"/>
    </source>
</evidence>
<sequence>MAATKRYFPLFLELFFLLSVCCLPEPGKKQLKFSKEHHHGGFPKTMNKGYTVAMKGQCKGGYKGKIFIKWRLAVSPCAEMFSPLENGGDDSGEDRVGIIFDSGYANHSLNGNYTVDCEAVIHFADQTDTVVELIQPSPSVTESQERDQGTEENQDEKNKTDDKEKADTEQEKKKKPVHTDENEGKKGKDSKGEEKPDPDVSEMLGNGDGKPQKTSERRKRDADDKPEAVKTSKSSTASSTTKDSEDKPEAVKTSKSSTASSTTKDSENPESSKKSSSKSSSKKPKKTGTTKKKTEEKVVNRICQTKRDGVFVLVIEAIPVNKLKKDEDFHLSLDVEMKGKNGYLSASDWPLYPFYGTMSLLYVFYGLVWLIVSACQWRDLLRIQFWIGGVIALGMLEKAVFFSEYNNINITGETNPGLTVFAELVSCVKRTLARILVIIVSMGFGIVKPRLGSTLHRVLGVGALYFILATIEGCFRALRPKSDPGRQQLIASIPLAVLDASICWWIFMSLVQTTRTLRIRRNLVKLSLYRHFTNTLIFAVLASVAYMIWSIKTHRFSKGGCITDWSELWLDEAFWHFLFSIVLLVIMVLWRPTANNQRYAFTPIVDFGDEEDEDENMTLSDAFDGMKMRNVKNTPEVIINGDMKRKHKPEDDLKWVEENIPSSAADAVLPSVLDSDEELMTTKFEMSKME</sequence>
<dbReference type="AlphaFoldDB" id="A0AAU9X2Q8"/>